<evidence type="ECO:0000259" key="7">
    <source>
        <dbReference type="Pfam" id="PF02687"/>
    </source>
</evidence>
<evidence type="ECO:0000256" key="5">
    <source>
        <dbReference type="ARBA" id="ARBA00023136"/>
    </source>
</evidence>
<evidence type="ECO:0000256" key="2">
    <source>
        <dbReference type="ARBA" id="ARBA00022475"/>
    </source>
</evidence>
<dbReference type="Pfam" id="PF02687">
    <property type="entry name" value="FtsX"/>
    <property type="match status" value="2"/>
</dbReference>
<feature type="transmembrane region" description="Helical" evidence="6">
    <location>
        <begin position="679"/>
        <end position="703"/>
    </location>
</feature>
<protein>
    <recommendedName>
        <fullName evidence="11">ABC transporter permease</fullName>
    </recommendedName>
</protein>
<comment type="caution">
    <text evidence="9">The sequence shown here is derived from an EMBL/GenBank/DDBJ whole genome shotgun (WGS) entry which is preliminary data.</text>
</comment>
<dbReference type="EMBL" id="PVBS01000003">
    <property type="protein sequence ID" value="PRD52709.1"/>
    <property type="molecule type" value="Genomic_DNA"/>
</dbReference>
<dbReference type="InterPro" id="IPR003838">
    <property type="entry name" value="ABC3_permease_C"/>
</dbReference>
<proteinExistence type="predicted"/>
<evidence type="ECO:0000313" key="9">
    <source>
        <dbReference type="EMBL" id="PRD52709.1"/>
    </source>
</evidence>
<reference evidence="9 10" key="1">
    <citation type="submission" date="2018-02" db="EMBL/GenBank/DDBJ databases">
        <title>The draft genome of Sphingobacterium gobiense H7.</title>
        <authorList>
            <person name="Li L."/>
            <person name="Liu L."/>
            <person name="Zhang X."/>
            <person name="Wang T."/>
            <person name="Liang L."/>
        </authorList>
    </citation>
    <scope>NUCLEOTIDE SEQUENCE [LARGE SCALE GENOMIC DNA]</scope>
    <source>
        <strain evidence="9 10">ACCC 05757</strain>
    </source>
</reference>
<evidence type="ECO:0000313" key="10">
    <source>
        <dbReference type="Proteomes" id="UP000238642"/>
    </source>
</evidence>
<evidence type="ECO:0000256" key="3">
    <source>
        <dbReference type="ARBA" id="ARBA00022692"/>
    </source>
</evidence>
<organism evidence="9 10">
    <name type="scientific">Sphingobacterium gobiense</name>
    <dbReference type="NCBI Taxonomy" id="1382456"/>
    <lineage>
        <taxon>Bacteria</taxon>
        <taxon>Pseudomonadati</taxon>
        <taxon>Bacteroidota</taxon>
        <taxon>Sphingobacteriia</taxon>
        <taxon>Sphingobacteriales</taxon>
        <taxon>Sphingobacteriaceae</taxon>
        <taxon>Sphingobacterium</taxon>
    </lineage>
</organism>
<dbReference type="GO" id="GO:0005886">
    <property type="term" value="C:plasma membrane"/>
    <property type="evidence" value="ECO:0007669"/>
    <property type="project" value="UniProtKB-SubCell"/>
</dbReference>
<feature type="domain" description="ABC3 transporter permease C-terminal" evidence="7">
    <location>
        <begin position="682"/>
        <end position="795"/>
    </location>
</feature>
<feature type="transmembrane region" description="Helical" evidence="6">
    <location>
        <begin position="346"/>
        <end position="365"/>
    </location>
</feature>
<evidence type="ECO:0000259" key="8">
    <source>
        <dbReference type="Pfam" id="PF12704"/>
    </source>
</evidence>
<dbReference type="InterPro" id="IPR050250">
    <property type="entry name" value="Macrolide_Exporter_MacB"/>
</dbReference>
<dbReference type="GO" id="GO:0022857">
    <property type="term" value="F:transmembrane transporter activity"/>
    <property type="evidence" value="ECO:0007669"/>
    <property type="project" value="TreeGrafter"/>
</dbReference>
<feature type="transmembrane region" description="Helical" evidence="6">
    <location>
        <begin position="765"/>
        <end position="785"/>
    </location>
</feature>
<dbReference type="Pfam" id="PF12704">
    <property type="entry name" value="MacB_PCD"/>
    <property type="match status" value="2"/>
</dbReference>
<dbReference type="AlphaFoldDB" id="A0A2S9JIJ6"/>
<dbReference type="RefSeq" id="WP_105727219.1">
    <property type="nucleotide sequence ID" value="NZ_PVBS01000003.1"/>
</dbReference>
<feature type="transmembrane region" description="Helical" evidence="6">
    <location>
        <begin position="290"/>
        <end position="313"/>
    </location>
</feature>
<dbReference type="InterPro" id="IPR025857">
    <property type="entry name" value="MacB_PCD"/>
</dbReference>
<keyword evidence="2" id="KW-1003">Cell membrane</keyword>
<keyword evidence="5 6" id="KW-0472">Membrane</keyword>
<keyword evidence="4 6" id="KW-1133">Transmembrane helix</keyword>
<gene>
    <name evidence="9" type="ORF">C5749_15935</name>
</gene>
<sequence length="802" mass="89098">MIKNHIKIAWRNISKSKLLSGIHIFGLAFAIATATLLYLTAMFELSFDDFHEEKERIGLVYFKTQPESGLRYSSTVSTPFAPMLKTALPDIERISRYYNAGIVLRQGDRLFESNNKFVDADFLSIFSFPILAGDQQALEGLDNIVLDAVMANNLFNNTDVVGKDVEVYVNGEWESKTVSAVVETPPSNSSLTFNTLLRFEQKPNYVAQIDDWEHEDHAVFVKLSSSKIDDAAFTATSRPFMQLHYKNSSDMLKRDGAVADENGDYISLHLLPLDRYHLNDLGLGNGGSPLFPWILLLIAGLILFIACSNFINLSLANSLARNKEIGTRKTLGGSTRQLVSQLWTESFLLCLIALAIGLGFAWVILKEYNAHMNYKLTILQLFTSANLTIFLSVFCVVTLVAGGYPALRIARINIIQTLKGTASIKSGLLRNSLTILQFSIAIVLIVATIVVSSQLNFLSNRPLGFNKSEVISIPIGNGIDAERALSQMRFELAAQPWVRGVSASDVNIGRGRDGSVTTSRFGFDYEGRQVYTNFMRVDYDYLKTLGIKLVAGRDFDRAFSTDTAAVLINKQMAEQLGGVTNALGKNIEIDGNPQVIGVIDDFNFQDLRNKVNPLTLSINPNIFSIAYIFVRVNTDNLAATIQEVEDSWKKINPKANVSPSYLDENTQNLYRNEQRFSRIVISAALIAIAISCLGLFALALLTINRRIKEIGIRKVLGSSVSSIVLLLSKDFVKLVMLAFLLAAPLSWWIMKSWLQNFAYHIDLQWWMLALAGLATIVTALLTISFKAIQAARANPVDSLRDE</sequence>
<keyword evidence="10" id="KW-1185">Reference proteome</keyword>
<feature type="domain" description="MacB-like periplasmic core" evidence="8">
    <location>
        <begin position="20"/>
        <end position="225"/>
    </location>
</feature>
<feature type="domain" description="ABC3 transporter permease C-terminal" evidence="7">
    <location>
        <begin position="297"/>
        <end position="414"/>
    </location>
</feature>
<name>A0A2S9JIJ6_9SPHI</name>
<feature type="transmembrane region" description="Helical" evidence="6">
    <location>
        <begin position="428"/>
        <end position="451"/>
    </location>
</feature>
<keyword evidence="3 6" id="KW-0812">Transmembrane</keyword>
<dbReference type="OrthoDB" id="1451596at2"/>
<dbReference type="PANTHER" id="PTHR30572:SF18">
    <property type="entry name" value="ABC-TYPE MACROLIDE FAMILY EXPORT SYSTEM PERMEASE COMPONENT 2"/>
    <property type="match status" value="1"/>
</dbReference>
<feature type="transmembrane region" description="Helical" evidence="6">
    <location>
        <begin position="385"/>
        <end position="407"/>
    </location>
</feature>
<evidence type="ECO:0000256" key="6">
    <source>
        <dbReference type="SAM" id="Phobius"/>
    </source>
</evidence>
<evidence type="ECO:0000256" key="1">
    <source>
        <dbReference type="ARBA" id="ARBA00004651"/>
    </source>
</evidence>
<accession>A0A2S9JIJ6</accession>
<evidence type="ECO:0000256" key="4">
    <source>
        <dbReference type="ARBA" id="ARBA00022989"/>
    </source>
</evidence>
<dbReference type="PANTHER" id="PTHR30572">
    <property type="entry name" value="MEMBRANE COMPONENT OF TRANSPORTER-RELATED"/>
    <property type="match status" value="1"/>
</dbReference>
<feature type="transmembrane region" description="Helical" evidence="6">
    <location>
        <begin position="731"/>
        <end position="750"/>
    </location>
</feature>
<comment type="subcellular location">
    <subcellularLocation>
        <location evidence="1">Cell membrane</location>
        <topology evidence="1">Multi-pass membrane protein</topology>
    </subcellularLocation>
</comment>
<feature type="transmembrane region" description="Helical" evidence="6">
    <location>
        <begin position="21"/>
        <end position="43"/>
    </location>
</feature>
<feature type="domain" description="MacB-like periplasmic core" evidence="8">
    <location>
        <begin position="433"/>
        <end position="645"/>
    </location>
</feature>
<dbReference type="Proteomes" id="UP000238642">
    <property type="component" value="Unassembled WGS sequence"/>
</dbReference>
<evidence type="ECO:0008006" key="11">
    <source>
        <dbReference type="Google" id="ProtNLM"/>
    </source>
</evidence>